<evidence type="ECO:0000256" key="6">
    <source>
        <dbReference type="ARBA" id="ARBA00023145"/>
    </source>
</evidence>
<sequence length="593" mass="64605">MSFALRETLTRSAESFSVQRRILLEPGVPQHVLGHARHYVREGRVTYEDELRLQIVLKHEPASVALLERTVLRVSDPRDSLLYGRYLSIEDLTALIGANVAHVEAVMDLFLSYGVRRKHIQVNKNRDIITVRLPAPLAEEIFQTTLYRFRHVKKVEANIIRAISPYSLPESIAPLVSFVSELLRFPAIRALPFVPSASREGAFTPDRTAFNASASPSDAAFQTCGQDCAGYVTPQVLADRYNLPTSLAESRADTNSIALAEFQFQHYDRRDLYIFGRACGVDRVSVEKKYHHNAAVVCTRGGGCIESLLDIEWANVASGGGAIPVSVYYSVQYSVLDWISAVNDNEEAELVHSVSYGNDEAQQVSEEYMQSVNTEFMKAAARGLSIFVASGDQGVYGREGPGNNVFHPDFPASSPWVTSVGGTDFVAPSVTGEEQAWDGSGGGFSNTFPVASWQAAAVAQYKMTAAGTLPPSFLWNASGRGYPDVSCLGGSVNPYCVSADVGELAGVWGTSASTPVVAGIFAQLNNVRLTAKMPPMGFVNPFLYQNMDCFFDVKQGVNDGGYNWGFAAVEGWDPATGVGTPNYAKLKERVLMV</sequence>
<dbReference type="PROSITE" id="PS51695">
    <property type="entry name" value="SEDOLISIN"/>
    <property type="match status" value="1"/>
</dbReference>
<feature type="active site" description="Charge relay system" evidence="9">
    <location>
        <position position="511"/>
    </location>
</feature>
<evidence type="ECO:0000256" key="2">
    <source>
        <dbReference type="ARBA" id="ARBA00022723"/>
    </source>
</evidence>
<feature type="domain" description="Peptidase S53" evidence="10">
    <location>
        <begin position="231"/>
        <end position="593"/>
    </location>
</feature>
<organism evidence="11 12">
    <name type="scientific">Nannochloropsis salina CCMP1776</name>
    <dbReference type="NCBI Taxonomy" id="1027361"/>
    <lineage>
        <taxon>Eukaryota</taxon>
        <taxon>Sar</taxon>
        <taxon>Stramenopiles</taxon>
        <taxon>Ochrophyta</taxon>
        <taxon>Eustigmatophyceae</taxon>
        <taxon>Eustigmatales</taxon>
        <taxon>Monodopsidaceae</taxon>
        <taxon>Microchloropsis</taxon>
        <taxon>Microchloropsis salina</taxon>
    </lineage>
</organism>
<feature type="binding site" evidence="9">
    <location>
        <position position="552"/>
    </location>
    <ligand>
        <name>Ca(2+)</name>
        <dbReference type="ChEBI" id="CHEBI:29108"/>
    </ligand>
</feature>
<evidence type="ECO:0000256" key="3">
    <source>
        <dbReference type="ARBA" id="ARBA00022801"/>
    </source>
</evidence>
<keyword evidence="2 9" id="KW-0479">Metal-binding</keyword>
<evidence type="ECO:0000256" key="7">
    <source>
        <dbReference type="ARBA" id="ARBA00023529"/>
    </source>
</evidence>
<comment type="caution">
    <text evidence="11">The sequence shown here is derived from an EMBL/GenBank/DDBJ whole genome shotgun (WGS) entry which is preliminary data.</text>
</comment>
<feature type="binding site" evidence="9">
    <location>
        <position position="553"/>
    </location>
    <ligand>
        <name>Ca(2+)</name>
        <dbReference type="ChEBI" id="CHEBI:29108"/>
    </ligand>
</feature>
<dbReference type="SUPFAM" id="SSF54897">
    <property type="entry name" value="Protease propeptides/inhibitors"/>
    <property type="match status" value="1"/>
</dbReference>
<protein>
    <recommendedName>
        <fullName evidence="8">subtilisin</fullName>
        <ecNumber evidence="8">3.4.21.62</ecNumber>
    </recommendedName>
</protein>
<keyword evidence="12" id="KW-1185">Reference proteome</keyword>
<dbReference type="OrthoDB" id="409122at2759"/>
<comment type="catalytic activity">
    <reaction evidence="7">
        <text>Hydrolysis of proteins with broad specificity for peptide bonds, and a preference for a large uncharged residue in P1. Hydrolyzes peptide amides.</text>
        <dbReference type="EC" id="3.4.21.62"/>
    </reaction>
</comment>
<keyword evidence="6" id="KW-0865">Zymogen</keyword>
<keyword evidence="5 9" id="KW-0106">Calcium</keyword>
<dbReference type="Proteomes" id="UP000355283">
    <property type="component" value="Unassembled WGS sequence"/>
</dbReference>
<comment type="cofactor">
    <cofactor evidence="9">
        <name>Ca(2+)</name>
        <dbReference type="ChEBI" id="CHEBI:29108"/>
    </cofactor>
    <text evidence="9">Binds 1 Ca(2+) ion per subunit.</text>
</comment>
<evidence type="ECO:0000259" key="10">
    <source>
        <dbReference type="PROSITE" id="PS51695"/>
    </source>
</evidence>
<dbReference type="PROSITE" id="PS00138">
    <property type="entry name" value="SUBTILASE_SER"/>
    <property type="match status" value="1"/>
</dbReference>
<dbReference type="EMBL" id="SDOX01000011">
    <property type="protein sequence ID" value="TFJ85621.1"/>
    <property type="molecule type" value="Genomic_DNA"/>
</dbReference>
<dbReference type="CDD" id="cd11377">
    <property type="entry name" value="Pro-peptidase_S53"/>
    <property type="match status" value="1"/>
</dbReference>
<evidence type="ECO:0000313" key="12">
    <source>
        <dbReference type="Proteomes" id="UP000355283"/>
    </source>
</evidence>
<keyword evidence="3 9" id="KW-0378">Hydrolase</keyword>
<dbReference type="SMART" id="SM00944">
    <property type="entry name" value="Pro-kuma_activ"/>
    <property type="match status" value="1"/>
</dbReference>
<dbReference type="GO" id="GO:0008240">
    <property type="term" value="F:tripeptidyl-peptidase activity"/>
    <property type="evidence" value="ECO:0007669"/>
    <property type="project" value="TreeGrafter"/>
</dbReference>
<dbReference type="PANTHER" id="PTHR14218">
    <property type="entry name" value="PROTEASE S8 TRIPEPTIDYL PEPTIDASE I CLN2"/>
    <property type="match status" value="1"/>
</dbReference>
<proteinExistence type="predicted"/>
<dbReference type="Gene3D" id="3.40.50.200">
    <property type="entry name" value="Peptidase S8/S53 domain"/>
    <property type="match status" value="1"/>
</dbReference>
<dbReference type="EC" id="3.4.21.62" evidence="8"/>
<dbReference type="InterPro" id="IPR015366">
    <property type="entry name" value="S53_propep"/>
</dbReference>
<dbReference type="InterPro" id="IPR023828">
    <property type="entry name" value="Peptidase_S8_Ser-AS"/>
</dbReference>
<name>A0A4D9D1L7_9STRA</name>
<dbReference type="InterPro" id="IPR000209">
    <property type="entry name" value="Peptidase_S8/S53_dom"/>
</dbReference>
<dbReference type="Pfam" id="PF00082">
    <property type="entry name" value="Peptidase_S8"/>
    <property type="match status" value="1"/>
</dbReference>
<dbReference type="GO" id="GO:0006508">
    <property type="term" value="P:proteolysis"/>
    <property type="evidence" value="ECO:0007669"/>
    <property type="project" value="UniProtKB-KW"/>
</dbReference>
<dbReference type="PANTHER" id="PTHR14218:SF15">
    <property type="entry name" value="TRIPEPTIDYL-PEPTIDASE 1"/>
    <property type="match status" value="1"/>
</dbReference>
<feature type="binding site" evidence="9">
    <location>
        <position position="571"/>
    </location>
    <ligand>
        <name>Ca(2+)</name>
        <dbReference type="ChEBI" id="CHEBI:29108"/>
    </ligand>
</feature>
<evidence type="ECO:0000256" key="9">
    <source>
        <dbReference type="PROSITE-ProRule" id="PRU01032"/>
    </source>
</evidence>
<dbReference type="InterPro" id="IPR036852">
    <property type="entry name" value="Peptidase_S8/S53_dom_sf"/>
</dbReference>
<reference evidence="11 12" key="1">
    <citation type="submission" date="2019-01" db="EMBL/GenBank/DDBJ databases">
        <title>Nuclear Genome Assembly of the Microalgal Biofuel strain Nannochloropsis salina CCMP1776.</title>
        <authorList>
            <person name="Hovde B."/>
        </authorList>
    </citation>
    <scope>NUCLEOTIDE SEQUENCE [LARGE SCALE GENOMIC DNA]</scope>
    <source>
        <strain evidence="11 12">CCMP1776</strain>
    </source>
</reference>
<dbReference type="AlphaFoldDB" id="A0A4D9D1L7"/>
<dbReference type="CDD" id="cd04056">
    <property type="entry name" value="Peptidases_S53"/>
    <property type="match status" value="1"/>
</dbReference>
<evidence type="ECO:0000313" key="11">
    <source>
        <dbReference type="EMBL" id="TFJ85621.1"/>
    </source>
</evidence>
<feature type="binding site" evidence="9">
    <location>
        <position position="573"/>
    </location>
    <ligand>
        <name>Ca(2+)</name>
        <dbReference type="ChEBI" id="CHEBI:29108"/>
    </ligand>
</feature>
<gene>
    <name evidence="11" type="ORF">NSK_003130</name>
</gene>
<keyword evidence="1 9" id="KW-0645">Protease</keyword>
<feature type="active site" description="Charge relay system" evidence="9">
    <location>
        <position position="310"/>
    </location>
</feature>
<evidence type="ECO:0000256" key="4">
    <source>
        <dbReference type="ARBA" id="ARBA00022825"/>
    </source>
</evidence>
<feature type="active site" description="Charge relay system" evidence="9">
    <location>
        <position position="306"/>
    </location>
</feature>
<dbReference type="InterPro" id="IPR050819">
    <property type="entry name" value="Tripeptidyl-peptidase_I"/>
</dbReference>
<keyword evidence="4 9" id="KW-0720">Serine protease</keyword>
<dbReference type="Pfam" id="PF09286">
    <property type="entry name" value="Pro-kuma_activ"/>
    <property type="match status" value="1"/>
</dbReference>
<dbReference type="GO" id="GO:0046872">
    <property type="term" value="F:metal ion binding"/>
    <property type="evidence" value="ECO:0007669"/>
    <property type="project" value="UniProtKB-UniRule"/>
</dbReference>
<accession>A0A4D9D1L7</accession>
<dbReference type="GO" id="GO:0004252">
    <property type="term" value="F:serine-type endopeptidase activity"/>
    <property type="evidence" value="ECO:0007669"/>
    <property type="project" value="UniProtKB-UniRule"/>
</dbReference>
<evidence type="ECO:0000256" key="1">
    <source>
        <dbReference type="ARBA" id="ARBA00022670"/>
    </source>
</evidence>
<evidence type="ECO:0000256" key="8">
    <source>
        <dbReference type="ARBA" id="ARBA00023619"/>
    </source>
</evidence>
<dbReference type="InterPro" id="IPR030400">
    <property type="entry name" value="Sedolisin_dom"/>
</dbReference>
<evidence type="ECO:0000256" key="5">
    <source>
        <dbReference type="ARBA" id="ARBA00022837"/>
    </source>
</evidence>
<dbReference type="SUPFAM" id="SSF52743">
    <property type="entry name" value="Subtilisin-like"/>
    <property type="match status" value="1"/>
</dbReference>